<dbReference type="Gene3D" id="2.40.110.10">
    <property type="entry name" value="Butyryl-CoA Dehydrogenase, subunit A, domain 2"/>
    <property type="match status" value="1"/>
</dbReference>
<dbReference type="PANTHER" id="PTHR43884">
    <property type="entry name" value="ACYL-COA DEHYDROGENASE"/>
    <property type="match status" value="1"/>
</dbReference>
<keyword evidence="4 6" id="KW-0274">FAD</keyword>
<feature type="domain" description="Acyl-CoA oxidase/dehydrogenase middle" evidence="8">
    <location>
        <begin position="128"/>
        <end position="202"/>
    </location>
</feature>
<gene>
    <name evidence="10" type="ORF">M2A_2400</name>
</gene>
<dbReference type="Pfam" id="PF02770">
    <property type="entry name" value="Acyl-CoA_dh_M"/>
    <property type="match status" value="1"/>
</dbReference>
<dbReference type="SUPFAM" id="SSF47203">
    <property type="entry name" value="Acyl-CoA dehydrogenase C-terminal domain-like"/>
    <property type="match status" value="1"/>
</dbReference>
<comment type="similarity">
    <text evidence="2 6">Belongs to the acyl-CoA dehydrogenase family.</text>
</comment>
<evidence type="ECO:0000259" key="8">
    <source>
        <dbReference type="Pfam" id="PF02770"/>
    </source>
</evidence>
<dbReference type="InterPro" id="IPR009075">
    <property type="entry name" value="AcylCo_DH/oxidase_C"/>
</dbReference>
<protein>
    <submittedName>
        <fullName evidence="10">Acyl-CoA dehydrogenase domain-containing protein</fullName>
    </submittedName>
</protein>
<comment type="caution">
    <text evidence="10">The sequence shown here is derived from an EMBL/GenBank/DDBJ whole genome shotgun (WGS) entry which is preliminary data.</text>
</comment>
<proteinExistence type="inferred from homology"/>
<dbReference type="Gene3D" id="1.10.540.10">
    <property type="entry name" value="Acyl-CoA dehydrogenase/oxidase, N-terminal domain"/>
    <property type="match status" value="1"/>
</dbReference>
<comment type="cofactor">
    <cofactor evidence="1 6">
        <name>FAD</name>
        <dbReference type="ChEBI" id="CHEBI:57692"/>
    </cofactor>
</comment>
<dbReference type="Gene3D" id="1.20.140.10">
    <property type="entry name" value="Butyryl-CoA Dehydrogenase, subunit A, domain 3"/>
    <property type="match status" value="1"/>
</dbReference>
<dbReference type="GO" id="GO:0003995">
    <property type="term" value="F:acyl-CoA dehydrogenase activity"/>
    <property type="evidence" value="ECO:0007669"/>
    <property type="project" value="TreeGrafter"/>
</dbReference>
<feature type="domain" description="Acyl-CoA dehydrogenase/oxidase N-terminal" evidence="9">
    <location>
        <begin position="6"/>
        <end position="120"/>
    </location>
</feature>
<reference evidence="10 11" key="1">
    <citation type="submission" date="2014-07" db="EMBL/GenBank/DDBJ databases">
        <title>Tepidicaulis marinum gen. nov., sp. nov., a novel marine bacterium denitrifying nitrate to nitrous oxide strictly under microaerobic conditions.</title>
        <authorList>
            <person name="Takeuchi M."/>
            <person name="Yamagishi T."/>
            <person name="Kamagata Y."/>
            <person name="Oshima K."/>
            <person name="Hattori M."/>
            <person name="Katayama T."/>
            <person name="Hanada S."/>
            <person name="Tamaki H."/>
            <person name="Marumo K."/>
            <person name="Maeda H."/>
            <person name="Nedachi M."/>
            <person name="Iwasaki W."/>
            <person name="Suwa Y."/>
            <person name="Sakata S."/>
        </authorList>
    </citation>
    <scope>NUCLEOTIDE SEQUENCE [LARGE SCALE GENOMIC DNA]</scope>
    <source>
        <strain evidence="10 11">MA2</strain>
    </source>
</reference>
<evidence type="ECO:0000256" key="5">
    <source>
        <dbReference type="ARBA" id="ARBA00023002"/>
    </source>
</evidence>
<evidence type="ECO:0000313" key="11">
    <source>
        <dbReference type="Proteomes" id="UP000028702"/>
    </source>
</evidence>
<name>A0A081BCY3_9HYPH</name>
<dbReference type="InterPro" id="IPR046373">
    <property type="entry name" value="Acyl-CoA_Oxase/DH_mid-dom_sf"/>
</dbReference>
<keyword evidence="3 6" id="KW-0285">Flavoprotein</keyword>
<sequence>MALVLNEEQALLKETAEQFFQEKVPVANFRKLRDSKDENGYDTAVWREIANLGFAGIMVPEQYGGTDFGPVGLGLVLEQAGRTLAATPLISTVLLAGSAIQQGGTSAQRQKYLPLIASGEIVMALALEEGAHHNPCAIATKAEAAGDNFKITGKKVFVLDGHVADVLIVAARTSGGPKDTSGITLFLVDTKNTDGLKITRTHMADHRNAAIVEFDGVSVPAANVLGSVDGGWDVLEPALDIGRIGIAAETLGLIQQVFDTTVDYLKERKQFGKVIGSFQALQHRAAELFCEVELCRSVVLEALSAVEERRNDVPKLASLAKARLAEASRLITNEGLQMHGGIGMTDEYDIGLFMKRARVAAATLGDANFHRNRYAELDDY</sequence>
<feature type="domain" description="Acyl-CoA dehydrogenase/oxidase C-terminal" evidence="7">
    <location>
        <begin position="230"/>
        <end position="375"/>
    </location>
</feature>
<dbReference type="GO" id="GO:0050660">
    <property type="term" value="F:flavin adenine dinucleotide binding"/>
    <property type="evidence" value="ECO:0007669"/>
    <property type="project" value="InterPro"/>
</dbReference>
<dbReference type="InterPro" id="IPR009100">
    <property type="entry name" value="AcylCoA_DH/oxidase_NM_dom_sf"/>
</dbReference>
<dbReference type="InterPro" id="IPR013786">
    <property type="entry name" value="AcylCoA_DH/ox_N"/>
</dbReference>
<keyword evidence="5 6" id="KW-0560">Oxidoreductase</keyword>
<evidence type="ECO:0000256" key="3">
    <source>
        <dbReference type="ARBA" id="ARBA00022630"/>
    </source>
</evidence>
<evidence type="ECO:0000256" key="1">
    <source>
        <dbReference type="ARBA" id="ARBA00001974"/>
    </source>
</evidence>
<evidence type="ECO:0000256" key="6">
    <source>
        <dbReference type="RuleBase" id="RU362125"/>
    </source>
</evidence>
<dbReference type="EMBL" id="BBIO01000013">
    <property type="protein sequence ID" value="GAK45901.1"/>
    <property type="molecule type" value="Genomic_DNA"/>
</dbReference>
<dbReference type="eggNOG" id="COG1960">
    <property type="taxonomic scope" value="Bacteria"/>
</dbReference>
<evidence type="ECO:0000313" key="10">
    <source>
        <dbReference type="EMBL" id="GAK45901.1"/>
    </source>
</evidence>
<organism evidence="10 11">
    <name type="scientific">Tepidicaulis marinus</name>
    <dbReference type="NCBI Taxonomy" id="1333998"/>
    <lineage>
        <taxon>Bacteria</taxon>
        <taxon>Pseudomonadati</taxon>
        <taxon>Pseudomonadota</taxon>
        <taxon>Alphaproteobacteria</taxon>
        <taxon>Hyphomicrobiales</taxon>
        <taxon>Parvibaculaceae</taxon>
        <taxon>Tepidicaulis</taxon>
    </lineage>
</organism>
<evidence type="ECO:0000259" key="9">
    <source>
        <dbReference type="Pfam" id="PF02771"/>
    </source>
</evidence>
<dbReference type="Pfam" id="PF00441">
    <property type="entry name" value="Acyl-CoA_dh_1"/>
    <property type="match status" value="1"/>
</dbReference>
<evidence type="ECO:0000256" key="4">
    <source>
        <dbReference type="ARBA" id="ARBA00022827"/>
    </source>
</evidence>
<evidence type="ECO:0000259" key="7">
    <source>
        <dbReference type="Pfam" id="PF00441"/>
    </source>
</evidence>
<accession>A0A081BCY3</accession>
<evidence type="ECO:0000256" key="2">
    <source>
        <dbReference type="ARBA" id="ARBA00009347"/>
    </source>
</evidence>
<dbReference type="InterPro" id="IPR006091">
    <property type="entry name" value="Acyl-CoA_Oxase/DH_mid-dom"/>
</dbReference>
<dbReference type="RefSeq" id="WP_045447779.1">
    <property type="nucleotide sequence ID" value="NZ_BBIO01000013.1"/>
</dbReference>
<dbReference type="Proteomes" id="UP000028702">
    <property type="component" value="Unassembled WGS sequence"/>
</dbReference>
<dbReference type="InterPro" id="IPR036250">
    <property type="entry name" value="AcylCo_DH-like_C"/>
</dbReference>
<dbReference type="PANTHER" id="PTHR43884:SF20">
    <property type="entry name" value="ACYL-COA DEHYDROGENASE FADE28"/>
    <property type="match status" value="1"/>
</dbReference>
<dbReference type="InterPro" id="IPR037069">
    <property type="entry name" value="AcylCoA_DH/ox_N_sf"/>
</dbReference>
<dbReference type="AlphaFoldDB" id="A0A081BCY3"/>
<dbReference type="STRING" id="1333998.M2A_2400"/>
<dbReference type="SUPFAM" id="SSF56645">
    <property type="entry name" value="Acyl-CoA dehydrogenase NM domain-like"/>
    <property type="match status" value="1"/>
</dbReference>
<dbReference type="Pfam" id="PF02771">
    <property type="entry name" value="Acyl-CoA_dh_N"/>
    <property type="match status" value="1"/>
</dbReference>
<dbReference type="CDD" id="cd00567">
    <property type="entry name" value="ACAD"/>
    <property type="match status" value="1"/>
</dbReference>
<keyword evidence="11" id="KW-1185">Reference proteome</keyword>